<comment type="caution">
    <text evidence="1">The sequence shown here is derived from an EMBL/GenBank/DDBJ whole genome shotgun (WGS) entry which is preliminary data.</text>
</comment>
<evidence type="ECO:0000313" key="1">
    <source>
        <dbReference type="EMBL" id="MPM25564.1"/>
    </source>
</evidence>
<protein>
    <recommendedName>
        <fullName evidence="2">RNA polymerase sigma factor 70 region 4 type 2 domain-containing protein</fullName>
    </recommendedName>
</protein>
<evidence type="ECO:0008006" key="2">
    <source>
        <dbReference type="Google" id="ProtNLM"/>
    </source>
</evidence>
<dbReference type="EMBL" id="VSSQ01004526">
    <property type="protein sequence ID" value="MPM25564.1"/>
    <property type="molecule type" value="Genomic_DNA"/>
</dbReference>
<name>A0A644YHH7_9ZZZZ</name>
<dbReference type="AlphaFoldDB" id="A0A644YHH7"/>
<gene>
    <name evidence="1" type="ORF">SDC9_72060</name>
</gene>
<organism evidence="1">
    <name type="scientific">bioreactor metagenome</name>
    <dbReference type="NCBI Taxonomy" id="1076179"/>
    <lineage>
        <taxon>unclassified sequences</taxon>
        <taxon>metagenomes</taxon>
        <taxon>ecological metagenomes</taxon>
    </lineage>
</organism>
<reference evidence="1" key="1">
    <citation type="submission" date="2019-08" db="EMBL/GenBank/DDBJ databases">
        <authorList>
            <person name="Kucharzyk K."/>
            <person name="Murdoch R.W."/>
            <person name="Higgins S."/>
            <person name="Loffler F."/>
        </authorList>
    </citation>
    <scope>NUCLEOTIDE SEQUENCE</scope>
</reference>
<sequence length="161" mass="18050">MPDTFLMKKQIANLSAVTANELYSLALYSVQSAPLAHSLAVDAFAVAYKSDLKQKDVAQFKVLCAGLLYLGAKKALQDQGSGAPLPAPSVRQAPIHRLLYTLEFDERFLLLLFMHKYTQRQMAQILRLPELTVKIKVELLLTKTKELWDAASENEQMKLLS</sequence>
<proteinExistence type="predicted"/>
<accession>A0A644YHH7</accession>